<evidence type="ECO:0000256" key="2">
    <source>
        <dbReference type="ARBA" id="ARBA00023136"/>
    </source>
</evidence>
<dbReference type="AlphaFoldDB" id="A0A9Q1QA97"/>
<dbReference type="OrthoDB" id="1426517at2759"/>
<dbReference type="InterPro" id="IPR044839">
    <property type="entry name" value="NDR1-like"/>
</dbReference>
<evidence type="ECO:0000313" key="4">
    <source>
        <dbReference type="EMBL" id="KAJ8434773.1"/>
    </source>
</evidence>
<dbReference type="Proteomes" id="UP001153076">
    <property type="component" value="Unassembled WGS sequence"/>
</dbReference>
<comment type="caution">
    <text evidence="4">The sequence shown here is derived from an EMBL/GenBank/DDBJ whole genome shotgun (WGS) entry which is preliminary data.</text>
</comment>
<dbReference type="PANTHER" id="PTHR31415">
    <property type="entry name" value="OS05G0367900 PROTEIN"/>
    <property type="match status" value="1"/>
</dbReference>
<comment type="subcellular location">
    <subcellularLocation>
        <location evidence="1">Membrane</location>
    </subcellularLocation>
</comment>
<name>A0A9Q1QA97_9CARY</name>
<organism evidence="4 5">
    <name type="scientific">Carnegiea gigantea</name>
    <dbReference type="NCBI Taxonomy" id="171969"/>
    <lineage>
        <taxon>Eukaryota</taxon>
        <taxon>Viridiplantae</taxon>
        <taxon>Streptophyta</taxon>
        <taxon>Embryophyta</taxon>
        <taxon>Tracheophyta</taxon>
        <taxon>Spermatophyta</taxon>
        <taxon>Magnoliopsida</taxon>
        <taxon>eudicotyledons</taxon>
        <taxon>Gunneridae</taxon>
        <taxon>Pentapetalae</taxon>
        <taxon>Caryophyllales</taxon>
        <taxon>Cactineae</taxon>
        <taxon>Cactaceae</taxon>
        <taxon>Cactoideae</taxon>
        <taxon>Echinocereeae</taxon>
        <taxon>Carnegiea</taxon>
    </lineage>
</organism>
<dbReference type="PANTHER" id="PTHR31415:SF51">
    <property type="entry name" value="LATE EMBRYOGENESIS ABUNDANT (LEA) HYDROXYPROLINE-RICH GLYCOPROTEIN FAMILY"/>
    <property type="match status" value="1"/>
</dbReference>
<evidence type="ECO:0000313" key="5">
    <source>
        <dbReference type="Proteomes" id="UP001153076"/>
    </source>
</evidence>
<keyword evidence="2 3" id="KW-0472">Membrane</keyword>
<feature type="transmembrane region" description="Helical" evidence="3">
    <location>
        <begin position="20"/>
        <end position="42"/>
    </location>
</feature>
<keyword evidence="3" id="KW-0812">Transmembrane</keyword>
<dbReference type="GO" id="GO:0009506">
    <property type="term" value="C:plasmodesma"/>
    <property type="evidence" value="ECO:0007669"/>
    <property type="project" value="TreeGrafter"/>
</dbReference>
<dbReference type="GO" id="GO:0098542">
    <property type="term" value="P:defense response to other organism"/>
    <property type="evidence" value="ECO:0007669"/>
    <property type="project" value="InterPro"/>
</dbReference>
<evidence type="ECO:0008006" key="6">
    <source>
        <dbReference type="Google" id="ProtNLM"/>
    </source>
</evidence>
<reference evidence="4" key="1">
    <citation type="submission" date="2022-04" db="EMBL/GenBank/DDBJ databases">
        <title>Carnegiea gigantea Genome sequencing and assembly v2.</title>
        <authorList>
            <person name="Copetti D."/>
            <person name="Sanderson M.J."/>
            <person name="Burquez A."/>
            <person name="Wojciechowski M.F."/>
        </authorList>
    </citation>
    <scope>NUCLEOTIDE SEQUENCE</scope>
    <source>
        <strain evidence="4">SGP5-SGP5p</strain>
        <tissue evidence="4">Aerial part</tissue>
    </source>
</reference>
<evidence type="ECO:0000256" key="3">
    <source>
        <dbReference type="SAM" id="Phobius"/>
    </source>
</evidence>
<accession>A0A9Q1QA97</accession>
<dbReference type="GO" id="GO:0005886">
    <property type="term" value="C:plasma membrane"/>
    <property type="evidence" value="ECO:0007669"/>
    <property type="project" value="TreeGrafter"/>
</dbReference>
<keyword evidence="3" id="KW-1133">Transmembrane helix</keyword>
<proteinExistence type="predicted"/>
<gene>
    <name evidence="4" type="ORF">Cgig2_017181</name>
</gene>
<sequence>MAVKDCGHHKDKKKELIKKILIGIAIILAILVLLILILWAIFRPKSPRFILQDATVYTFNLTGPAELTSIIQATVQAKNPNDRVGVYYSHMITYATYCDQQITLPTGIPPTYMDSNGMDIWSPFLRGDSVPIAPYIGAQLNQDRSIGVIRIVVKLDGQVRWKVGSLITGLYGIRVSCPAVIPFGGNDANNGVLVANNAVKYSLVQGCSVSV</sequence>
<evidence type="ECO:0000256" key="1">
    <source>
        <dbReference type="ARBA" id="ARBA00004370"/>
    </source>
</evidence>
<protein>
    <recommendedName>
        <fullName evidence="6">Late embryogenesis abundant protein LEA-2 subgroup domain-containing protein</fullName>
    </recommendedName>
</protein>
<dbReference type="EMBL" id="JAKOGI010000452">
    <property type="protein sequence ID" value="KAJ8434773.1"/>
    <property type="molecule type" value="Genomic_DNA"/>
</dbReference>
<keyword evidence="5" id="KW-1185">Reference proteome</keyword>